<evidence type="ECO:0000313" key="2">
    <source>
        <dbReference type="Proteomes" id="UP000310719"/>
    </source>
</evidence>
<dbReference type="GO" id="GO:0004015">
    <property type="term" value="F:adenosylmethionine-8-amino-7-oxononanoate transaminase activity"/>
    <property type="evidence" value="ECO:0007669"/>
    <property type="project" value="UniProtKB-EC"/>
</dbReference>
<dbReference type="AlphaFoldDB" id="A0A4U9HMW5"/>
<dbReference type="Proteomes" id="UP000310719">
    <property type="component" value="Chromosome"/>
</dbReference>
<proteinExistence type="predicted"/>
<keyword evidence="1" id="KW-0808">Transferase</keyword>
<protein>
    <submittedName>
        <fullName evidence="1">Adenosylmethionine-8-amino-7-oxononanoate aminotransferase</fullName>
        <ecNumber evidence="1">2.6.1.62</ecNumber>
    </submittedName>
</protein>
<sequence>MLVNLNVFKMVYKSIMTTDDLAFDQRHIWHPYTSMTQPLPVYR</sequence>
<dbReference type="EC" id="2.6.1.62" evidence="1"/>
<dbReference type="EMBL" id="LR590464">
    <property type="protein sequence ID" value="VTP65434.1"/>
    <property type="molecule type" value="Genomic_DNA"/>
</dbReference>
<reference evidence="1 2" key="1">
    <citation type="submission" date="2019-05" db="EMBL/GenBank/DDBJ databases">
        <authorList>
            <consortium name="Pathogen Informatics"/>
        </authorList>
    </citation>
    <scope>NUCLEOTIDE SEQUENCE [LARGE SCALE GENOMIC DNA]</scope>
    <source>
        <strain evidence="1 2">NCTC13032</strain>
    </source>
</reference>
<organism evidence="1 2">
    <name type="scientific">Leclercia adecarboxylata</name>
    <dbReference type="NCBI Taxonomy" id="83655"/>
    <lineage>
        <taxon>Bacteria</taxon>
        <taxon>Pseudomonadati</taxon>
        <taxon>Pseudomonadota</taxon>
        <taxon>Gammaproteobacteria</taxon>
        <taxon>Enterobacterales</taxon>
        <taxon>Enterobacteriaceae</taxon>
        <taxon>Leclercia</taxon>
    </lineage>
</organism>
<gene>
    <name evidence="1" type="primary">bioA_3</name>
    <name evidence="1" type="ORF">NCTC13032_02023</name>
</gene>
<name>A0A4U9HMW5_9ENTR</name>
<accession>A0A4U9HMW5</accession>
<keyword evidence="1" id="KW-0032">Aminotransferase</keyword>
<evidence type="ECO:0000313" key="1">
    <source>
        <dbReference type="EMBL" id="VTP65434.1"/>
    </source>
</evidence>